<feature type="binding site" evidence="19">
    <location>
        <position position="63"/>
    </location>
    <ligand>
        <name>GTP</name>
        <dbReference type="ChEBI" id="CHEBI:37565"/>
    </ligand>
</feature>
<feature type="active site" description="GMP-histidine intermediate" evidence="18">
    <location>
        <position position="50"/>
    </location>
</feature>
<evidence type="ECO:0000256" key="7">
    <source>
        <dbReference type="ARBA" id="ARBA00007490"/>
    </source>
</evidence>
<evidence type="ECO:0000256" key="6">
    <source>
        <dbReference type="ARBA" id="ARBA00005159"/>
    </source>
</evidence>
<evidence type="ECO:0000256" key="12">
    <source>
        <dbReference type="ARBA" id="ARBA00022741"/>
    </source>
</evidence>
<keyword evidence="13 20" id="KW-0418">Kinase</keyword>
<comment type="catalytic activity">
    <reaction evidence="2">
        <text>adenosylcob(III)inamide phosphate + GTP + H(+) = adenosylcob(III)inamide-GDP + diphosphate</text>
        <dbReference type="Rhea" id="RHEA:22712"/>
        <dbReference type="ChEBI" id="CHEBI:15378"/>
        <dbReference type="ChEBI" id="CHEBI:33019"/>
        <dbReference type="ChEBI" id="CHEBI:37565"/>
        <dbReference type="ChEBI" id="CHEBI:58502"/>
        <dbReference type="ChEBI" id="CHEBI:60487"/>
        <dbReference type="EC" id="2.7.7.62"/>
    </reaction>
</comment>
<dbReference type="GO" id="GO:0005525">
    <property type="term" value="F:GTP binding"/>
    <property type="evidence" value="ECO:0007669"/>
    <property type="project" value="UniProtKB-KW"/>
</dbReference>
<sequence length="186" mass="20298">MAKIILIVGGSRSGKSEYARARAESLPGPRMFLATCPPLDEEMRARIAAHHRARAECGWETVEEYGDIICALRSGANKYNVALVDCLTLWLNNLMREADARGEKITEKDISSRCRDIVEVCAKMSGYIFFVANEVGMGIVPDNPASRRFRDLAGRCNQSLAASADEVILVSCGIPLHLKGGANDPD</sequence>
<dbReference type="InterPro" id="IPR027417">
    <property type="entry name" value="P-loop_NTPase"/>
</dbReference>
<comment type="caution">
    <text evidence="20">The sequence shown here is derived from an EMBL/GenBank/DDBJ whole genome shotgun (WGS) entry which is preliminary data.</text>
</comment>
<evidence type="ECO:0000256" key="13">
    <source>
        <dbReference type="ARBA" id="ARBA00022777"/>
    </source>
</evidence>
<dbReference type="GO" id="GO:0008820">
    <property type="term" value="F:cobinamide phosphate guanylyltransferase activity"/>
    <property type="evidence" value="ECO:0007669"/>
    <property type="project" value="UniProtKB-EC"/>
</dbReference>
<evidence type="ECO:0000256" key="9">
    <source>
        <dbReference type="ARBA" id="ARBA00012523"/>
    </source>
</evidence>
<dbReference type="GO" id="GO:0009236">
    <property type="term" value="P:cobalamin biosynthetic process"/>
    <property type="evidence" value="ECO:0007669"/>
    <property type="project" value="UniProtKB-UniPathway"/>
</dbReference>
<accession>A0A3A4NFL8</accession>
<dbReference type="UniPathway" id="UPA00148">
    <property type="reaction ID" value="UER00236"/>
</dbReference>
<dbReference type="Pfam" id="PF02283">
    <property type="entry name" value="CobU"/>
    <property type="match status" value="1"/>
</dbReference>
<feature type="binding site" evidence="19">
    <location>
        <position position="85"/>
    </location>
    <ligand>
        <name>GTP</name>
        <dbReference type="ChEBI" id="CHEBI:37565"/>
    </ligand>
</feature>
<evidence type="ECO:0000256" key="10">
    <source>
        <dbReference type="ARBA" id="ARBA00022573"/>
    </source>
</evidence>
<dbReference type="PANTHER" id="PTHR34848">
    <property type="match status" value="1"/>
</dbReference>
<keyword evidence="20" id="KW-0548">Nucleotidyltransferase</keyword>
<dbReference type="GO" id="GO:0005524">
    <property type="term" value="F:ATP binding"/>
    <property type="evidence" value="ECO:0007669"/>
    <property type="project" value="UniProtKB-KW"/>
</dbReference>
<proteinExistence type="inferred from homology"/>
<evidence type="ECO:0000256" key="5">
    <source>
        <dbReference type="ARBA" id="ARBA00004692"/>
    </source>
</evidence>
<comment type="catalytic activity">
    <reaction evidence="1">
        <text>adenosylcob(III)inamide + ATP = adenosylcob(III)inamide phosphate + ADP + H(+)</text>
        <dbReference type="Rhea" id="RHEA:15769"/>
        <dbReference type="ChEBI" id="CHEBI:2480"/>
        <dbReference type="ChEBI" id="CHEBI:15378"/>
        <dbReference type="ChEBI" id="CHEBI:30616"/>
        <dbReference type="ChEBI" id="CHEBI:58502"/>
        <dbReference type="ChEBI" id="CHEBI:456216"/>
        <dbReference type="EC" id="2.7.1.156"/>
    </reaction>
</comment>
<keyword evidence="14" id="KW-0067">ATP-binding</keyword>
<dbReference type="EMBL" id="QZKU01000085">
    <property type="protein sequence ID" value="RJP19763.1"/>
    <property type="molecule type" value="Genomic_DNA"/>
</dbReference>
<dbReference type="EC" id="2.7.7.62" evidence="9"/>
<dbReference type="PANTHER" id="PTHR34848:SF1">
    <property type="entry name" value="BIFUNCTIONAL ADENOSYLCOBALAMIN BIOSYNTHESIS PROTEIN COBU"/>
    <property type="match status" value="1"/>
</dbReference>
<protein>
    <recommendedName>
        <fullName evidence="16">Adenosylcobinamide kinase</fullName>
        <ecNumber evidence="8">2.7.1.156</ecNumber>
        <ecNumber evidence="9">2.7.7.62</ecNumber>
    </recommendedName>
    <alternativeName>
        <fullName evidence="17">Adenosylcobinamide-phosphate guanylyltransferase</fullName>
    </alternativeName>
</protein>
<evidence type="ECO:0000313" key="21">
    <source>
        <dbReference type="Proteomes" id="UP000265882"/>
    </source>
</evidence>
<evidence type="ECO:0000256" key="17">
    <source>
        <dbReference type="ARBA" id="ARBA00030571"/>
    </source>
</evidence>
<dbReference type="Gene3D" id="3.40.50.300">
    <property type="entry name" value="P-loop containing nucleotide triphosphate hydrolases"/>
    <property type="match status" value="1"/>
</dbReference>
<feature type="binding site" evidence="19">
    <location>
        <begin position="9"/>
        <end position="16"/>
    </location>
    <ligand>
        <name>GTP</name>
        <dbReference type="ChEBI" id="CHEBI:37565"/>
    </ligand>
</feature>
<comment type="similarity">
    <text evidence="7">Belongs to the CobU/CobP family.</text>
</comment>
<evidence type="ECO:0000256" key="16">
    <source>
        <dbReference type="ARBA" id="ARBA00029570"/>
    </source>
</evidence>
<evidence type="ECO:0000256" key="3">
    <source>
        <dbReference type="ARBA" id="ARBA00001522"/>
    </source>
</evidence>
<dbReference type="SUPFAM" id="SSF52540">
    <property type="entry name" value="P-loop containing nucleoside triphosphate hydrolases"/>
    <property type="match status" value="1"/>
</dbReference>
<comment type="pathway">
    <text evidence="5">Cofactor biosynthesis; adenosylcobalamin biosynthesis; adenosylcobalamin from cob(II)yrinate a,c-diamide: step 6/7.</text>
</comment>
<comment type="function">
    <text evidence="4">Catalyzes ATP-dependent phosphorylation of adenosylcobinamide and addition of GMP to adenosylcobinamide phosphate.</text>
</comment>
<reference evidence="20 21" key="1">
    <citation type="journal article" date="2017" name="ISME J.">
        <title>Energy and carbon metabolisms in a deep terrestrial subsurface fluid microbial community.</title>
        <authorList>
            <person name="Momper L."/>
            <person name="Jungbluth S.P."/>
            <person name="Lee M.D."/>
            <person name="Amend J.P."/>
        </authorList>
    </citation>
    <scope>NUCLEOTIDE SEQUENCE [LARGE SCALE GENOMIC DNA]</scope>
    <source>
        <strain evidence="20">SURF_5</strain>
    </source>
</reference>
<keyword evidence="11 20" id="KW-0808">Transferase</keyword>
<gene>
    <name evidence="20" type="ORF">C4520_12435</name>
</gene>
<evidence type="ECO:0000256" key="11">
    <source>
        <dbReference type="ARBA" id="ARBA00022679"/>
    </source>
</evidence>
<dbReference type="AlphaFoldDB" id="A0A3A4NFL8"/>
<evidence type="ECO:0000256" key="8">
    <source>
        <dbReference type="ARBA" id="ARBA00012016"/>
    </source>
</evidence>
<dbReference type="Proteomes" id="UP000265882">
    <property type="component" value="Unassembled WGS sequence"/>
</dbReference>
<evidence type="ECO:0000256" key="14">
    <source>
        <dbReference type="ARBA" id="ARBA00022840"/>
    </source>
</evidence>
<organism evidence="20 21">
    <name type="scientific">Abyssobacteria bacterium (strain SURF_5)</name>
    <dbReference type="NCBI Taxonomy" id="2093360"/>
    <lineage>
        <taxon>Bacteria</taxon>
        <taxon>Pseudomonadati</taxon>
        <taxon>Candidatus Hydrogenedentota</taxon>
        <taxon>Candidatus Abyssobacteria</taxon>
    </lineage>
</organism>
<keyword evidence="10" id="KW-0169">Cobalamin biosynthesis</keyword>
<evidence type="ECO:0000256" key="19">
    <source>
        <dbReference type="PIRSR" id="PIRSR006135-2"/>
    </source>
</evidence>
<dbReference type="CDD" id="cd00544">
    <property type="entry name" value="CobU"/>
    <property type="match status" value="1"/>
</dbReference>
<evidence type="ECO:0000256" key="2">
    <source>
        <dbReference type="ARBA" id="ARBA00000711"/>
    </source>
</evidence>
<evidence type="ECO:0000313" key="20">
    <source>
        <dbReference type="EMBL" id="RJP19763.1"/>
    </source>
</evidence>
<keyword evidence="15 19" id="KW-0342">GTP-binding</keyword>
<comment type="pathway">
    <text evidence="6">Cofactor biosynthesis; adenosylcobalamin biosynthesis; adenosylcobalamin from cob(II)yrinate a,c-diamide: step 5/7.</text>
</comment>
<name>A0A3A4NFL8_ABYX5</name>
<dbReference type="InterPro" id="IPR003203">
    <property type="entry name" value="CobU/CobP"/>
</dbReference>
<evidence type="ECO:0000256" key="1">
    <source>
        <dbReference type="ARBA" id="ARBA00000312"/>
    </source>
</evidence>
<dbReference type="EC" id="2.7.1.156" evidence="8"/>
<keyword evidence="12 19" id="KW-0547">Nucleotide-binding</keyword>
<dbReference type="PIRSF" id="PIRSF006135">
    <property type="entry name" value="CobU"/>
    <property type="match status" value="1"/>
</dbReference>
<evidence type="ECO:0000256" key="4">
    <source>
        <dbReference type="ARBA" id="ARBA00003889"/>
    </source>
</evidence>
<dbReference type="NCBIfam" id="NF004469">
    <property type="entry name" value="PRK05800.1"/>
    <property type="match status" value="1"/>
</dbReference>
<evidence type="ECO:0000256" key="15">
    <source>
        <dbReference type="ARBA" id="ARBA00023134"/>
    </source>
</evidence>
<comment type="catalytic activity">
    <reaction evidence="3">
        <text>adenosylcob(III)inamide + GTP = adenosylcob(III)inamide phosphate + GDP + H(+)</text>
        <dbReference type="Rhea" id="RHEA:15765"/>
        <dbReference type="ChEBI" id="CHEBI:2480"/>
        <dbReference type="ChEBI" id="CHEBI:15378"/>
        <dbReference type="ChEBI" id="CHEBI:37565"/>
        <dbReference type="ChEBI" id="CHEBI:58189"/>
        <dbReference type="ChEBI" id="CHEBI:58502"/>
        <dbReference type="EC" id="2.7.1.156"/>
    </reaction>
</comment>
<evidence type="ECO:0000256" key="18">
    <source>
        <dbReference type="PIRSR" id="PIRSR006135-1"/>
    </source>
</evidence>
<dbReference type="GO" id="GO:0043752">
    <property type="term" value="F:adenosylcobinamide kinase activity"/>
    <property type="evidence" value="ECO:0007669"/>
    <property type="project" value="UniProtKB-EC"/>
</dbReference>